<dbReference type="EMBL" id="CP119311">
    <property type="protein sequence ID" value="WEK34717.1"/>
    <property type="molecule type" value="Genomic_DNA"/>
</dbReference>
<keyword evidence="5" id="KW-0998">Cell outer membrane</keyword>
<keyword evidence="4" id="KW-0472">Membrane</keyword>
<feature type="domain" description="SusD-like N-terminal" evidence="8">
    <location>
        <begin position="24"/>
        <end position="214"/>
    </location>
</feature>
<keyword evidence="3 6" id="KW-0732">Signal</keyword>
<evidence type="ECO:0000313" key="10">
    <source>
        <dbReference type="Proteomes" id="UP001220610"/>
    </source>
</evidence>
<organism evidence="9 10">
    <name type="scientific">Candidatus Pseudobacter hemicellulosilyticus</name>
    <dbReference type="NCBI Taxonomy" id="3121375"/>
    <lineage>
        <taxon>Bacteria</taxon>
        <taxon>Pseudomonadati</taxon>
        <taxon>Bacteroidota</taxon>
        <taxon>Chitinophagia</taxon>
        <taxon>Chitinophagales</taxon>
        <taxon>Chitinophagaceae</taxon>
        <taxon>Pseudobacter</taxon>
    </lineage>
</organism>
<dbReference type="Gene3D" id="1.25.40.390">
    <property type="match status" value="1"/>
</dbReference>
<evidence type="ECO:0000259" key="7">
    <source>
        <dbReference type="Pfam" id="PF07980"/>
    </source>
</evidence>
<name>A0AAJ6BFX5_9BACT</name>
<evidence type="ECO:0000256" key="6">
    <source>
        <dbReference type="SAM" id="SignalP"/>
    </source>
</evidence>
<proteinExistence type="inferred from homology"/>
<evidence type="ECO:0000259" key="8">
    <source>
        <dbReference type="Pfam" id="PF14322"/>
    </source>
</evidence>
<evidence type="ECO:0000256" key="3">
    <source>
        <dbReference type="ARBA" id="ARBA00022729"/>
    </source>
</evidence>
<dbReference type="PROSITE" id="PS51257">
    <property type="entry name" value="PROKAR_LIPOPROTEIN"/>
    <property type="match status" value="1"/>
</dbReference>
<dbReference type="AlphaFoldDB" id="A0AAJ6BFX5"/>
<accession>A0AAJ6BFX5</accession>
<evidence type="ECO:0000313" key="9">
    <source>
        <dbReference type="EMBL" id="WEK34717.1"/>
    </source>
</evidence>
<reference evidence="9" key="1">
    <citation type="submission" date="2023-03" db="EMBL/GenBank/DDBJ databases">
        <title>Andean soil-derived lignocellulolytic bacterial consortium as a source of novel taxa and putative plastic-active enzymes.</title>
        <authorList>
            <person name="Diaz-Garcia L."/>
            <person name="Chuvochina M."/>
            <person name="Feuerriegel G."/>
            <person name="Bunk B."/>
            <person name="Sproer C."/>
            <person name="Streit W.R."/>
            <person name="Rodriguez L.M."/>
            <person name="Overmann J."/>
            <person name="Jimenez D.J."/>
        </authorList>
    </citation>
    <scope>NUCLEOTIDE SEQUENCE</scope>
    <source>
        <strain evidence="9">MAG 7</strain>
    </source>
</reference>
<sequence>MKTLQYMVAGLLLLASASSCKKGWLDVTPSNQIKAEDQFNSEAGFKDALMGVYIGMTASELYGRDMSWNLPDLMAQQYNALQEGSRDYDIQLYNYRTIRSIPKVEAFWNKTYNLIANTNSALEYIDKNRSVLNPVSYSIIKGELLGLRAFLHFDLLRLFGYGNLANRPELSGKQAIPYVTVLSKDMTAQRSFPETFALLQKDINEAIELLKEDPITGNHASSYYAVVNRDGFYNNRQQRMNYYAVKALQARAYLWQGGAANLAAAAAVAEEVISQSPAELISVDNSPSTDKFFQPEHLFTLNVSAFINIINPSLVAVLATDVNALFLQTATAESLYEANTAGIGNVDKRFNTMLSSQPRGYISVKLRQEDRSFTTNNLMPLIRVAEMYYIAAENYIETDLPKAIEYLNTVRRSRGIQVDIPAIADKATVVAELQKEYRKDFLMEGQLFFYYKRLNLSTFPGFPANRVANDQVYVLPYPNSELEAGNRVQ</sequence>
<comment type="subcellular location">
    <subcellularLocation>
        <location evidence="1">Cell outer membrane</location>
    </subcellularLocation>
</comment>
<feature type="domain" description="RagB/SusD" evidence="7">
    <location>
        <begin position="359"/>
        <end position="453"/>
    </location>
</feature>
<dbReference type="InterPro" id="IPR012944">
    <property type="entry name" value="SusD_RagB_dom"/>
</dbReference>
<dbReference type="Pfam" id="PF14322">
    <property type="entry name" value="SusD-like_3"/>
    <property type="match status" value="1"/>
</dbReference>
<comment type="similarity">
    <text evidence="2">Belongs to the SusD family.</text>
</comment>
<evidence type="ECO:0000256" key="2">
    <source>
        <dbReference type="ARBA" id="ARBA00006275"/>
    </source>
</evidence>
<dbReference type="SUPFAM" id="SSF48452">
    <property type="entry name" value="TPR-like"/>
    <property type="match status" value="1"/>
</dbReference>
<dbReference type="GO" id="GO:0009279">
    <property type="term" value="C:cell outer membrane"/>
    <property type="evidence" value="ECO:0007669"/>
    <property type="project" value="UniProtKB-SubCell"/>
</dbReference>
<dbReference type="InterPro" id="IPR011990">
    <property type="entry name" value="TPR-like_helical_dom_sf"/>
</dbReference>
<feature type="signal peptide" evidence="6">
    <location>
        <begin position="1"/>
        <end position="21"/>
    </location>
</feature>
<gene>
    <name evidence="9" type="ORF">P0Y53_19700</name>
</gene>
<evidence type="ECO:0000256" key="1">
    <source>
        <dbReference type="ARBA" id="ARBA00004442"/>
    </source>
</evidence>
<feature type="chain" id="PRO_5042490780" evidence="6">
    <location>
        <begin position="22"/>
        <end position="489"/>
    </location>
</feature>
<protein>
    <submittedName>
        <fullName evidence="9">RagB/SusD family nutrient uptake outer membrane protein</fullName>
    </submittedName>
</protein>
<dbReference type="Proteomes" id="UP001220610">
    <property type="component" value="Chromosome"/>
</dbReference>
<dbReference type="Pfam" id="PF07980">
    <property type="entry name" value="SusD_RagB"/>
    <property type="match status" value="1"/>
</dbReference>
<evidence type="ECO:0000256" key="4">
    <source>
        <dbReference type="ARBA" id="ARBA00023136"/>
    </source>
</evidence>
<evidence type="ECO:0000256" key="5">
    <source>
        <dbReference type="ARBA" id="ARBA00023237"/>
    </source>
</evidence>
<dbReference type="InterPro" id="IPR033985">
    <property type="entry name" value="SusD-like_N"/>
</dbReference>